<dbReference type="OrthoDB" id="2290206at2"/>
<dbReference type="FunFam" id="3.40.50.1390:FF:000001">
    <property type="entry name" value="DNA recombinase"/>
    <property type="match status" value="1"/>
</dbReference>
<reference evidence="10 11" key="1">
    <citation type="journal article" date="2016" name="J. Microbiol.">
        <title>Dankookia rubra gen. nov., sp. nov., an alphaproteobacterium isolated from sediment of a shallow stream.</title>
        <authorList>
            <person name="Kim W.H."/>
            <person name="Kim D.H."/>
            <person name="Kang K."/>
            <person name="Ahn T.Y."/>
        </authorList>
    </citation>
    <scope>NUCLEOTIDE SEQUENCE [LARGE SCALE GENOMIC DNA]</scope>
    <source>
        <strain evidence="10 11">JCM30602</strain>
    </source>
</reference>
<keyword evidence="2" id="KW-0229">DNA integration</keyword>
<evidence type="ECO:0000256" key="3">
    <source>
        <dbReference type="ARBA" id="ARBA00023100"/>
    </source>
</evidence>
<organism evidence="10 11">
    <name type="scientific">Dankookia rubra</name>
    <dbReference type="NCBI Taxonomy" id="1442381"/>
    <lineage>
        <taxon>Bacteria</taxon>
        <taxon>Pseudomonadati</taxon>
        <taxon>Pseudomonadota</taxon>
        <taxon>Alphaproteobacteria</taxon>
        <taxon>Acetobacterales</taxon>
        <taxon>Roseomonadaceae</taxon>
        <taxon>Dankookia</taxon>
    </lineage>
</organism>
<sequence length="309" mass="33021">MPFRMQAGHRPMALVGYARVSTEDQATARQLDELSAAGCREVAEEHASGGDRDRPVLARTLARLKPGDTLVVVSLDRLARSLSHLLGVLEDLQARGAHFRSLRDPVDTASPQGLFTLQVLGAAAQLERALIRERTRSGMRAAAARGSRPGNPGLRAGDPAARRATSEARRASYLARLVAGADAWLPAVQRLRTDGRAWDDVVRYLNARRALGAPPWTSERLVRAVRRMVAEGLAEPALLAAARPAPAPDRLLAVVAGILRSDPGATLRQIGARLEAIREPTPRGGATWQPGSVAHVVARARKAGLLPGP</sequence>
<dbReference type="InterPro" id="IPR036162">
    <property type="entry name" value="Resolvase-like_N_sf"/>
</dbReference>
<comment type="caution">
    <text evidence="10">The sequence shown here is derived from an EMBL/GenBank/DDBJ whole genome shotgun (WGS) entry which is preliminary data.</text>
</comment>
<keyword evidence="4" id="KW-0238">DNA-binding</keyword>
<dbReference type="GO" id="GO:0000150">
    <property type="term" value="F:DNA strand exchange activity"/>
    <property type="evidence" value="ECO:0007669"/>
    <property type="project" value="UniProtKB-KW"/>
</dbReference>
<dbReference type="AlphaFoldDB" id="A0A4R5QCE8"/>
<evidence type="ECO:0000259" key="9">
    <source>
        <dbReference type="PROSITE" id="PS51736"/>
    </source>
</evidence>
<keyword evidence="3" id="KW-0230">DNA invertase</keyword>
<dbReference type="InterPro" id="IPR050639">
    <property type="entry name" value="SSR_resolvase"/>
</dbReference>
<dbReference type="Gene3D" id="3.40.50.1390">
    <property type="entry name" value="Resolvase, N-terminal catalytic domain"/>
    <property type="match status" value="1"/>
</dbReference>
<comment type="similarity">
    <text evidence="1">Belongs to the site-specific recombinase resolvase family.</text>
</comment>
<evidence type="ECO:0000256" key="4">
    <source>
        <dbReference type="ARBA" id="ARBA00023125"/>
    </source>
</evidence>
<dbReference type="SMART" id="SM00857">
    <property type="entry name" value="Resolvase"/>
    <property type="match status" value="1"/>
</dbReference>
<dbReference type="Pfam" id="PF00239">
    <property type="entry name" value="Resolvase"/>
    <property type="match status" value="1"/>
</dbReference>
<name>A0A4R5QCE8_9PROT</name>
<evidence type="ECO:0000256" key="1">
    <source>
        <dbReference type="ARBA" id="ARBA00009913"/>
    </source>
</evidence>
<keyword evidence="11" id="KW-1185">Reference proteome</keyword>
<gene>
    <name evidence="10" type="ORF">E2C06_23970</name>
</gene>
<feature type="domain" description="Resolvase/invertase-type recombinase catalytic" evidence="9">
    <location>
        <begin position="13"/>
        <end position="146"/>
    </location>
</feature>
<accession>A0A4R5QCE8</accession>
<dbReference type="Proteomes" id="UP000295096">
    <property type="component" value="Unassembled WGS sequence"/>
</dbReference>
<dbReference type="GO" id="GO:0003677">
    <property type="term" value="F:DNA binding"/>
    <property type="evidence" value="ECO:0007669"/>
    <property type="project" value="UniProtKB-KW"/>
</dbReference>
<evidence type="ECO:0000256" key="6">
    <source>
        <dbReference type="PIRSR" id="PIRSR606118-50"/>
    </source>
</evidence>
<evidence type="ECO:0000313" key="10">
    <source>
        <dbReference type="EMBL" id="TDH60101.1"/>
    </source>
</evidence>
<dbReference type="PROSITE" id="PS00398">
    <property type="entry name" value="RECOMBINASES_2"/>
    <property type="match status" value="1"/>
</dbReference>
<feature type="active site" description="O-(5'-phospho-DNA)-serine intermediate" evidence="6 7">
    <location>
        <position position="21"/>
    </location>
</feature>
<dbReference type="InterPro" id="IPR006118">
    <property type="entry name" value="Recombinase_CS"/>
</dbReference>
<evidence type="ECO:0000313" key="11">
    <source>
        <dbReference type="Proteomes" id="UP000295096"/>
    </source>
</evidence>
<protein>
    <submittedName>
        <fullName evidence="10">Recombinase family protein</fullName>
    </submittedName>
</protein>
<feature type="region of interest" description="Disordered" evidence="8">
    <location>
        <begin position="138"/>
        <end position="162"/>
    </location>
</feature>
<dbReference type="PANTHER" id="PTHR30461:SF2">
    <property type="entry name" value="SERINE RECOMBINASE PINE-RELATED"/>
    <property type="match status" value="1"/>
</dbReference>
<dbReference type="InterPro" id="IPR006119">
    <property type="entry name" value="Resolv_N"/>
</dbReference>
<feature type="compositionally biased region" description="Low complexity" evidence="8">
    <location>
        <begin position="138"/>
        <end position="153"/>
    </location>
</feature>
<dbReference type="PROSITE" id="PS00397">
    <property type="entry name" value="RECOMBINASES_1"/>
    <property type="match status" value="1"/>
</dbReference>
<dbReference type="SUPFAM" id="SSF53041">
    <property type="entry name" value="Resolvase-like"/>
    <property type="match status" value="1"/>
</dbReference>
<evidence type="ECO:0000256" key="2">
    <source>
        <dbReference type="ARBA" id="ARBA00022908"/>
    </source>
</evidence>
<evidence type="ECO:0000256" key="8">
    <source>
        <dbReference type="SAM" id="MobiDB-lite"/>
    </source>
</evidence>
<proteinExistence type="inferred from homology"/>
<dbReference type="EMBL" id="SMSJ01000045">
    <property type="protein sequence ID" value="TDH60101.1"/>
    <property type="molecule type" value="Genomic_DNA"/>
</dbReference>
<evidence type="ECO:0000256" key="7">
    <source>
        <dbReference type="PROSITE-ProRule" id="PRU10137"/>
    </source>
</evidence>
<dbReference type="PROSITE" id="PS51736">
    <property type="entry name" value="RECOMBINASES_3"/>
    <property type="match status" value="1"/>
</dbReference>
<dbReference type="PANTHER" id="PTHR30461">
    <property type="entry name" value="DNA-INVERTASE FROM LAMBDOID PROPHAGE"/>
    <property type="match status" value="1"/>
</dbReference>
<dbReference type="GO" id="GO:0015074">
    <property type="term" value="P:DNA integration"/>
    <property type="evidence" value="ECO:0007669"/>
    <property type="project" value="UniProtKB-KW"/>
</dbReference>
<keyword evidence="5" id="KW-0233">DNA recombination</keyword>
<dbReference type="CDD" id="cd03768">
    <property type="entry name" value="SR_ResInv"/>
    <property type="match status" value="1"/>
</dbReference>
<evidence type="ECO:0000256" key="5">
    <source>
        <dbReference type="ARBA" id="ARBA00023172"/>
    </source>
</evidence>